<sequence>MREQRDLYSSITRFAGSYVFRNSTLNFHQITPIRLKRGNGRLQLMRWKQKQGGMCPSTQTEDELDSPSIAAAGPCRLEHLQTLPPSPNPSHVAAPTLHARERTQQLPGQRSDTETLT</sequence>
<evidence type="ECO:0000313" key="3">
    <source>
        <dbReference type="Proteomes" id="UP000324222"/>
    </source>
</evidence>
<feature type="region of interest" description="Disordered" evidence="1">
    <location>
        <begin position="49"/>
        <end position="117"/>
    </location>
</feature>
<dbReference type="AlphaFoldDB" id="A0A5B7FEY9"/>
<feature type="compositionally biased region" description="Polar residues" evidence="1">
    <location>
        <begin position="104"/>
        <end position="117"/>
    </location>
</feature>
<accession>A0A5B7FEY9</accession>
<name>A0A5B7FEY9_PORTR</name>
<comment type="caution">
    <text evidence="2">The sequence shown here is derived from an EMBL/GenBank/DDBJ whole genome shotgun (WGS) entry which is preliminary data.</text>
</comment>
<proteinExistence type="predicted"/>
<protein>
    <submittedName>
        <fullName evidence="2">Uncharacterized protein</fullName>
    </submittedName>
</protein>
<reference evidence="2 3" key="1">
    <citation type="submission" date="2019-05" db="EMBL/GenBank/DDBJ databases">
        <title>Another draft genome of Portunus trituberculatus and its Hox gene families provides insights of decapod evolution.</title>
        <authorList>
            <person name="Jeong J.-H."/>
            <person name="Song I."/>
            <person name="Kim S."/>
            <person name="Choi T."/>
            <person name="Kim D."/>
            <person name="Ryu S."/>
            <person name="Kim W."/>
        </authorList>
    </citation>
    <scope>NUCLEOTIDE SEQUENCE [LARGE SCALE GENOMIC DNA]</scope>
    <source>
        <tissue evidence="2">Muscle</tissue>
    </source>
</reference>
<keyword evidence="3" id="KW-1185">Reference proteome</keyword>
<dbReference type="Proteomes" id="UP000324222">
    <property type="component" value="Unassembled WGS sequence"/>
</dbReference>
<dbReference type="EMBL" id="VSRR010005992">
    <property type="protein sequence ID" value="MPC43789.1"/>
    <property type="molecule type" value="Genomic_DNA"/>
</dbReference>
<organism evidence="2 3">
    <name type="scientific">Portunus trituberculatus</name>
    <name type="common">Swimming crab</name>
    <name type="synonym">Neptunus trituberculatus</name>
    <dbReference type="NCBI Taxonomy" id="210409"/>
    <lineage>
        <taxon>Eukaryota</taxon>
        <taxon>Metazoa</taxon>
        <taxon>Ecdysozoa</taxon>
        <taxon>Arthropoda</taxon>
        <taxon>Crustacea</taxon>
        <taxon>Multicrustacea</taxon>
        <taxon>Malacostraca</taxon>
        <taxon>Eumalacostraca</taxon>
        <taxon>Eucarida</taxon>
        <taxon>Decapoda</taxon>
        <taxon>Pleocyemata</taxon>
        <taxon>Brachyura</taxon>
        <taxon>Eubrachyura</taxon>
        <taxon>Portunoidea</taxon>
        <taxon>Portunidae</taxon>
        <taxon>Portuninae</taxon>
        <taxon>Portunus</taxon>
    </lineage>
</organism>
<gene>
    <name evidence="2" type="ORF">E2C01_037441</name>
</gene>
<evidence type="ECO:0000256" key="1">
    <source>
        <dbReference type="SAM" id="MobiDB-lite"/>
    </source>
</evidence>
<evidence type="ECO:0000313" key="2">
    <source>
        <dbReference type="EMBL" id="MPC43789.1"/>
    </source>
</evidence>